<evidence type="ECO:0000256" key="3">
    <source>
        <dbReference type="ARBA" id="ARBA00022679"/>
    </source>
</evidence>
<organism evidence="6 7">
    <name type="scientific">Hydrobacter penzbergensis</name>
    <dbReference type="NCBI Taxonomy" id="1235997"/>
    <lineage>
        <taxon>Bacteria</taxon>
        <taxon>Pseudomonadati</taxon>
        <taxon>Bacteroidota</taxon>
        <taxon>Chitinophagia</taxon>
        <taxon>Chitinophagales</taxon>
        <taxon>Chitinophagaceae</taxon>
        <taxon>Hydrobacter</taxon>
    </lineage>
</organism>
<comment type="caution">
    <text evidence="6">The sequence shown here is derived from an EMBL/GenBank/DDBJ whole genome shotgun (WGS) entry which is preliminary data.</text>
</comment>
<dbReference type="InterPro" id="IPR015424">
    <property type="entry name" value="PyrdxlP-dep_Trfase"/>
</dbReference>
<evidence type="ECO:0000256" key="4">
    <source>
        <dbReference type="RuleBase" id="RU000481"/>
    </source>
</evidence>
<dbReference type="Gene3D" id="3.40.640.10">
    <property type="entry name" value="Type I PLP-dependent aspartate aminotransferase-like (Major domain)"/>
    <property type="match status" value="1"/>
</dbReference>
<dbReference type="Pfam" id="PF00155">
    <property type="entry name" value="Aminotran_1_2"/>
    <property type="match status" value="1"/>
</dbReference>
<dbReference type="InterPro" id="IPR015421">
    <property type="entry name" value="PyrdxlP-dep_Trfase_major"/>
</dbReference>
<dbReference type="EC" id="2.6.1.-" evidence="4"/>
<protein>
    <recommendedName>
        <fullName evidence="4">Aminotransferase</fullName>
        <ecNumber evidence="4">2.6.1.-</ecNumber>
    </recommendedName>
</protein>
<keyword evidence="7" id="KW-1185">Reference proteome</keyword>
<keyword evidence="3 4" id="KW-0808">Transferase</keyword>
<evidence type="ECO:0000313" key="7">
    <source>
        <dbReference type="Proteomes" id="UP000198711"/>
    </source>
</evidence>
<evidence type="ECO:0000313" key="6">
    <source>
        <dbReference type="EMBL" id="SDX26811.1"/>
    </source>
</evidence>
<evidence type="ECO:0000256" key="1">
    <source>
        <dbReference type="ARBA" id="ARBA00001933"/>
    </source>
</evidence>
<evidence type="ECO:0000259" key="5">
    <source>
        <dbReference type="Pfam" id="PF00155"/>
    </source>
</evidence>
<proteinExistence type="inferred from homology"/>
<evidence type="ECO:0000256" key="2">
    <source>
        <dbReference type="ARBA" id="ARBA00022576"/>
    </source>
</evidence>
<dbReference type="InterPro" id="IPR015422">
    <property type="entry name" value="PyrdxlP-dep_Trfase_small"/>
</dbReference>
<dbReference type="Proteomes" id="UP000198711">
    <property type="component" value="Unassembled WGS sequence"/>
</dbReference>
<reference evidence="6 7" key="1">
    <citation type="submission" date="2016-10" db="EMBL/GenBank/DDBJ databases">
        <authorList>
            <person name="Varghese N."/>
            <person name="Submissions S."/>
        </authorList>
    </citation>
    <scope>NUCLEOTIDE SEQUENCE [LARGE SCALE GENOMIC DNA]</scope>
    <source>
        <strain evidence="6 7">DSM 25353</strain>
    </source>
</reference>
<dbReference type="InterPro" id="IPR004838">
    <property type="entry name" value="NHTrfase_class1_PyrdxlP-BS"/>
</dbReference>
<dbReference type="GO" id="GO:0008483">
    <property type="term" value="F:transaminase activity"/>
    <property type="evidence" value="ECO:0007669"/>
    <property type="project" value="UniProtKB-KW"/>
</dbReference>
<comment type="similarity">
    <text evidence="4">Belongs to the class-I pyridoxal-phosphate-dependent aminotransferase family.</text>
</comment>
<dbReference type="AlphaFoldDB" id="A0A8X8IHF1"/>
<comment type="cofactor">
    <cofactor evidence="1 4">
        <name>pyridoxal 5'-phosphate</name>
        <dbReference type="ChEBI" id="CHEBI:597326"/>
    </cofactor>
</comment>
<dbReference type="RefSeq" id="WP_092725122.1">
    <property type="nucleotide sequence ID" value="NZ_FNNO01000012.1"/>
</dbReference>
<dbReference type="Gene3D" id="3.90.1150.10">
    <property type="entry name" value="Aspartate Aminotransferase, domain 1"/>
    <property type="match status" value="1"/>
</dbReference>
<dbReference type="GO" id="GO:0030170">
    <property type="term" value="F:pyridoxal phosphate binding"/>
    <property type="evidence" value="ECO:0007669"/>
    <property type="project" value="InterPro"/>
</dbReference>
<dbReference type="EMBL" id="FNNO01000012">
    <property type="protein sequence ID" value="SDX26811.1"/>
    <property type="molecule type" value="Genomic_DNA"/>
</dbReference>
<accession>A0A8X8IHF1</accession>
<dbReference type="PANTHER" id="PTHR42832">
    <property type="entry name" value="AMINO ACID AMINOTRANSFERASE"/>
    <property type="match status" value="1"/>
</dbReference>
<feature type="domain" description="Aminotransferase class I/classII large" evidence="5">
    <location>
        <begin position="34"/>
        <end position="383"/>
    </location>
</feature>
<sequence>MIQVNTAKRLEGIGEYYFSQKLREIEELNKQGRQIINLGIGSPDLPPHPDVIKVLQDEAAKPNVHAYQNYKGSPVLRKAIADWYAKWYGVTLNPDTEILPLIGSKEGIMHICMTYLNEGDQALIPDPGYPTYSSAVRLSGGTPVVYELSEASNWEPDFAQLEKTDLSKVKLMWVNYPHMPTGRLPQKDLFNKLIAFGKKHHILICHDNPYSFILNDAPLSLLSVEGAKETAVELNSLSKSSNMAGWRVGMLSGAKERIDEILRFKSNMDSGMFLPVQLAAAKALSLGKDWYDEVNAIYKERREKVFELLTLLRCAFDTKQAGMFVWAKIPASHANGFALSDAVLYNANVFITPGGIFGKAGEPYIRVSLCGSVERFTEAINRISNAGI</sequence>
<dbReference type="InterPro" id="IPR004839">
    <property type="entry name" value="Aminotransferase_I/II_large"/>
</dbReference>
<keyword evidence="2 4" id="KW-0032">Aminotransferase</keyword>
<dbReference type="PROSITE" id="PS00105">
    <property type="entry name" value="AA_TRANSFER_CLASS_1"/>
    <property type="match status" value="1"/>
</dbReference>
<dbReference type="PANTHER" id="PTHR42832:SF3">
    <property type="entry name" value="L-GLUTAMINE--4-(METHYLSULFANYL)-2-OXOBUTANOATE AMINOTRANSFERASE"/>
    <property type="match status" value="1"/>
</dbReference>
<dbReference type="CDD" id="cd00609">
    <property type="entry name" value="AAT_like"/>
    <property type="match status" value="1"/>
</dbReference>
<dbReference type="InterPro" id="IPR050881">
    <property type="entry name" value="LL-DAP_aminotransferase"/>
</dbReference>
<gene>
    <name evidence="6" type="ORF">SAMN05444410_11237</name>
</gene>
<name>A0A8X8IHF1_9BACT</name>
<dbReference type="SUPFAM" id="SSF53383">
    <property type="entry name" value="PLP-dependent transferases"/>
    <property type="match status" value="1"/>
</dbReference>